<accession>A0A821T4W2</accession>
<dbReference type="EMBL" id="CAJNYV010000817">
    <property type="protein sequence ID" value="CAF3386134.1"/>
    <property type="molecule type" value="Genomic_DNA"/>
</dbReference>
<dbReference type="EMBL" id="CAJOBS010003929">
    <property type="protein sequence ID" value="CAF4869620.1"/>
    <property type="molecule type" value="Genomic_DNA"/>
</dbReference>
<dbReference type="Proteomes" id="UP000663865">
    <property type="component" value="Unassembled WGS sequence"/>
</dbReference>
<evidence type="ECO:0000313" key="2">
    <source>
        <dbReference type="EMBL" id="CAF4869620.1"/>
    </source>
</evidence>
<reference evidence="2" key="1">
    <citation type="submission" date="2021-02" db="EMBL/GenBank/DDBJ databases">
        <authorList>
            <person name="Nowell W R."/>
        </authorList>
    </citation>
    <scope>NUCLEOTIDE SEQUENCE</scope>
</reference>
<gene>
    <name evidence="1" type="ORF">KIK155_LOCUS6760</name>
    <name evidence="2" type="ORF">TOA249_LOCUS28379</name>
</gene>
<comment type="caution">
    <text evidence="2">The sequence shown here is derived from an EMBL/GenBank/DDBJ whole genome shotgun (WGS) entry which is preliminary data.</text>
</comment>
<evidence type="ECO:0000313" key="1">
    <source>
        <dbReference type="EMBL" id="CAF3386134.1"/>
    </source>
</evidence>
<dbReference type="AlphaFoldDB" id="A0A821T4W2"/>
<name>A0A821T4W2_9BILA</name>
<sequence length="109" mass="12507">MRCVLWTIPQFQVIYSLAEQNEHLWNTTVQEIQVTSQYYVWNNDLPSGAEIRIGTTPPVAIGTFPNPATPLTTYSFTLASGTGVRYISIKKFTTSGDMKLRELWHFRQH</sequence>
<proteinExistence type="predicted"/>
<dbReference type="Proteomes" id="UP000663838">
    <property type="component" value="Unassembled WGS sequence"/>
</dbReference>
<evidence type="ECO:0000313" key="3">
    <source>
        <dbReference type="Proteomes" id="UP000663838"/>
    </source>
</evidence>
<protein>
    <submittedName>
        <fullName evidence="2">Uncharacterized protein</fullName>
    </submittedName>
</protein>
<organism evidence="2 3">
    <name type="scientific">Rotaria socialis</name>
    <dbReference type="NCBI Taxonomy" id="392032"/>
    <lineage>
        <taxon>Eukaryota</taxon>
        <taxon>Metazoa</taxon>
        <taxon>Spiralia</taxon>
        <taxon>Gnathifera</taxon>
        <taxon>Rotifera</taxon>
        <taxon>Eurotatoria</taxon>
        <taxon>Bdelloidea</taxon>
        <taxon>Philodinida</taxon>
        <taxon>Philodinidae</taxon>
        <taxon>Rotaria</taxon>
    </lineage>
</organism>